<dbReference type="AlphaFoldDB" id="A0A1M7IRR2"/>
<keyword evidence="2" id="KW-0479">Metal-binding</keyword>
<keyword evidence="8" id="KW-1185">Reference proteome</keyword>
<evidence type="ECO:0000256" key="2">
    <source>
        <dbReference type="ARBA" id="ARBA00022723"/>
    </source>
</evidence>
<dbReference type="SUPFAM" id="SSF51011">
    <property type="entry name" value="Glycosyl hydrolase domain"/>
    <property type="match status" value="1"/>
</dbReference>
<dbReference type="GO" id="GO:0046872">
    <property type="term" value="F:metal ion binding"/>
    <property type="evidence" value="ECO:0007669"/>
    <property type="project" value="UniProtKB-KW"/>
</dbReference>
<dbReference type="Gene3D" id="2.60.40.1180">
    <property type="entry name" value="Golgi alpha-mannosidase II"/>
    <property type="match status" value="1"/>
</dbReference>
<proteinExistence type="predicted"/>
<keyword evidence="4" id="KW-0472">Membrane</keyword>
<dbReference type="Proteomes" id="UP000184184">
    <property type="component" value="Unassembled WGS sequence"/>
</dbReference>
<protein>
    <submittedName>
        <fullName evidence="7">Alpha-amylase</fullName>
    </submittedName>
</protein>
<feature type="chain" id="PRO_5013042672" evidence="5">
    <location>
        <begin position="26"/>
        <end position="473"/>
    </location>
</feature>
<dbReference type="SUPFAM" id="SSF51445">
    <property type="entry name" value="(Trans)glycosidases"/>
    <property type="match status" value="1"/>
</dbReference>
<evidence type="ECO:0000256" key="3">
    <source>
        <dbReference type="ARBA" id="ARBA00022729"/>
    </source>
</evidence>
<dbReference type="PANTHER" id="PTHR10357:SF215">
    <property type="entry name" value="ALPHA-AMYLASE 1"/>
    <property type="match status" value="1"/>
</dbReference>
<evidence type="ECO:0000313" key="7">
    <source>
        <dbReference type="EMBL" id="SHM43410.1"/>
    </source>
</evidence>
<dbReference type="STRING" id="1027249.SAMN05216179_0133"/>
<dbReference type="GO" id="GO:0005975">
    <property type="term" value="P:carbohydrate metabolic process"/>
    <property type="evidence" value="ECO:0007669"/>
    <property type="project" value="InterPro"/>
</dbReference>
<dbReference type="Pfam" id="PF22026">
    <property type="entry name" value="Alpha-amylase_C_2"/>
    <property type="match status" value="1"/>
</dbReference>
<keyword evidence="4" id="KW-1133">Transmembrane helix</keyword>
<name>A0A1M7IRR2_9BACI</name>
<evidence type="ECO:0000256" key="4">
    <source>
        <dbReference type="SAM" id="Phobius"/>
    </source>
</evidence>
<evidence type="ECO:0000256" key="1">
    <source>
        <dbReference type="ARBA" id="ARBA00001913"/>
    </source>
</evidence>
<organism evidence="7 8">
    <name type="scientific">Gracilibacillus kekensis</name>
    <dbReference type="NCBI Taxonomy" id="1027249"/>
    <lineage>
        <taxon>Bacteria</taxon>
        <taxon>Bacillati</taxon>
        <taxon>Bacillota</taxon>
        <taxon>Bacilli</taxon>
        <taxon>Bacillales</taxon>
        <taxon>Bacillaceae</taxon>
        <taxon>Gracilibacillus</taxon>
    </lineage>
</organism>
<dbReference type="InterPro" id="IPR017853">
    <property type="entry name" value="GH"/>
</dbReference>
<feature type="signal peptide" evidence="5">
    <location>
        <begin position="1"/>
        <end position="25"/>
    </location>
</feature>
<dbReference type="PANTHER" id="PTHR10357">
    <property type="entry name" value="ALPHA-AMYLASE FAMILY MEMBER"/>
    <property type="match status" value="1"/>
</dbReference>
<evidence type="ECO:0000259" key="6">
    <source>
        <dbReference type="SMART" id="SM00642"/>
    </source>
</evidence>
<gene>
    <name evidence="7" type="ORF">SAMN05216179_0133</name>
</gene>
<dbReference type="Gene3D" id="3.20.20.80">
    <property type="entry name" value="Glycosidases"/>
    <property type="match status" value="1"/>
</dbReference>
<keyword evidence="3 5" id="KW-0732">Signal</keyword>
<comment type="cofactor">
    <cofactor evidence="1">
        <name>Ca(2+)</name>
        <dbReference type="ChEBI" id="CHEBI:29108"/>
    </cofactor>
</comment>
<dbReference type="EMBL" id="FRCZ01000001">
    <property type="protein sequence ID" value="SHM43410.1"/>
    <property type="molecule type" value="Genomic_DNA"/>
</dbReference>
<feature type="transmembrane region" description="Helical" evidence="4">
    <location>
        <begin position="441"/>
        <end position="463"/>
    </location>
</feature>
<dbReference type="InterPro" id="IPR006047">
    <property type="entry name" value="GH13_cat_dom"/>
</dbReference>
<evidence type="ECO:0000256" key="5">
    <source>
        <dbReference type="SAM" id="SignalP"/>
    </source>
</evidence>
<dbReference type="InterPro" id="IPR054174">
    <property type="entry name" value="Alpha-amylase-like_C"/>
</dbReference>
<reference evidence="7 8" key="1">
    <citation type="submission" date="2016-11" db="EMBL/GenBank/DDBJ databases">
        <authorList>
            <person name="Jaros S."/>
            <person name="Januszkiewicz K."/>
            <person name="Wedrychowicz H."/>
        </authorList>
    </citation>
    <scope>NUCLEOTIDE SEQUENCE [LARGE SCALE GENOMIC DNA]</scope>
    <source>
        <strain evidence="7 8">CGMCC 1.10681</strain>
    </source>
</reference>
<keyword evidence="4" id="KW-0812">Transmembrane</keyword>
<dbReference type="Pfam" id="PF00128">
    <property type="entry name" value="Alpha-amylase"/>
    <property type="match status" value="1"/>
</dbReference>
<accession>A0A1M7IRR2</accession>
<dbReference type="SMART" id="SM00642">
    <property type="entry name" value="Aamy"/>
    <property type="match status" value="1"/>
</dbReference>
<evidence type="ECO:0000313" key="8">
    <source>
        <dbReference type="Proteomes" id="UP000184184"/>
    </source>
</evidence>
<dbReference type="InterPro" id="IPR013780">
    <property type="entry name" value="Glyco_hydro_b"/>
</dbReference>
<dbReference type="RefSeq" id="WP_073198703.1">
    <property type="nucleotide sequence ID" value="NZ_FRCZ01000001.1"/>
</dbReference>
<feature type="domain" description="Glycosyl hydrolase family 13 catalytic" evidence="6">
    <location>
        <begin position="35"/>
        <end position="346"/>
    </location>
</feature>
<sequence length="473" mass="53470">MHYIKKGIPLILLLLLVLPAVNVMAKEQIDERIYYILVDRYVNGDNDNDIEIDIDDPNAYHGGDLQGITDEIPSLNELGISTINLSPVMVASSYHGFDPIEHQSVDPQFGDISDLQQLISKAHENDMKVIMDFPLTNVAQFHNWSEQGTEWVKAPTTNQLGEKLPALDLNNQEVEQYFLETVVYWMKTVNVDGFHFYVNEQTPQAFIEELQQRVKSENEQAVVILDGNKGKEGMQHSFQKEAVEVLKQPGESLDPLINTESNGVHYMESVVTPRFTHESVQAGFNPVTRWKLASTLLYTLPGASFVYQGVEVPMDNGLAEPDHRMAELNKEDEELVQHLEKLANIHENSSALKLGDMELMAQEGAMSVFKRSDQNQTMYVAINNDTETKVASLEDIGDDMQLRGLLEDNIVRVQNDGTHKVILERETSNIFILEEDTGFNWFFISMVVVIIGGFVAFIVAVGVKNRKMRNKKD</sequence>